<proteinExistence type="predicted"/>
<keyword evidence="1" id="KW-0472">Membrane</keyword>
<dbReference type="PROSITE" id="PS51257">
    <property type="entry name" value="PROKAR_LIPOPROTEIN"/>
    <property type="match status" value="1"/>
</dbReference>
<feature type="transmembrane region" description="Helical" evidence="1">
    <location>
        <begin position="12"/>
        <end position="30"/>
    </location>
</feature>
<dbReference type="Proteomes" id="UP001556367">
    <property type="component" value="Unassembled WGS sequence"/>
</dbReference>
<sequence length="83" mass="9525">MSEEESRQSLGVLFLILALLIISAFIWFMLSSCMGEPILQVWSNMWSYLLESSRAGGYSTTSARRRRALGEEESWELEFRGRG</sequence>
<evidence type="ECO:0008006" key="4">
    <source>
        <dbReference type="Google" id="ProtNLM"/>
    </source>
</evidence>
<evidence type="ECO:0000313" key="3">
    <source>
        <dbReference type="Proteomes" id="UP001556367"/>
    </source>
</evidence>
<evidence type="ECO:0000256" key="1">
    <source>
        <dbReference type="SAM" id="Phobius"/>
    </source>
</evidence>
<gene>
    <name evidence="2" type="ORF">HGRIS_008556</name>
</gene>
<keyword evidence="1" id="KW-0812">Transmembrane</keyword>
<keyword evidence="1" id="KW-1133">Transmembrane helix</keyword>
<comment type="caution">
    <text evidence="2">The sequence shown here is derived from an EMBL/GenBank/DDBJ whole genome shotgun (WGS) entry which is preliminary data.</text>
</comment>
<organism evidence="2 3">
    <name type="scientific">Hohenbuehelia grisea</name>
    <dbReference type="NCBI Taxonomy" id="104357"/>
    <lineage>
        <taxon>Eukaryota</taxon>
        <taxon>Fungi</taxon>
        <taxon>Dikarya</taxon>
        <taxon>Basidiomycota</taxon>
        <taxon>Agaricomycotina</taxon>
        <taxon>Agaricomycetes</taxon>
        <taxon>Agaricomycetidae</taxon>
        <taxon>Agaricales</taxon>
        <taxon>Pleurotineae</taxon>
        <taxon>Pleurotaceae</taxon>
        <taxon>Hohenbuehelia</taxon>
    </lineage>
</organism>
<accession>A0ABR3J8B7</accession>
<name>A0ABR3J8B7_9AGAR</name>
<protein>
    <recommendedName>
        <fullName evidence="4">ATP synthase F0 subunit 8</fullName>
    </recommendedName>
</protein>
<reference evidence="3" key="1">
    <citation type="submission" date="2024-06" db="EMBL/GenBank/DDBJ databases">
        <title>Multi-omics analyses provide insights into the biosynthesis of the anticancer antibiotic pleurotin in Hohenbuehelia grisea.</title>
        <authorList>
            <person name="Weaver J.A."/>
            <person name="Alberti F."/>
        </authorList>
    </citation>
    <scope>NUCLEOTIDE SEQUENCE [LARGE SCALE GENOMIC DNA]</scope>
    <source>
        <strain evidence="3">T-177</strain>
    </source>
</reference>
<evidence type="ECO:0000313" key="2">
    <source>
        <dbReference type="EMBL" id="KAL0951901.1"/>
    </source>
</evidence>
<keyword evidence="3" id="KW-1185">Reference proteome</keyword>
<dbReference type="EMBL" id="JASNQZ010000011">
    <property type="protein sequence ID" value="KAL0951901.1"/>
    <property type="molecule type" value="Genomic_DNA"/>
</dbReference>